<evidence type="ECO:0000313" key="8">
    <source>
        <dbReference type="EMBL" id="GAK52064.1"/>
    </source>
</evidence>
<evidence type="ECO:0000256" key="3">
    <source>
        <dbReference type="ARBA" id="ARBA00022475"/>
    </source>
</evidence>
<keyword evidence="9" id="KW-1185">Reference proteome</keyword>
<dbReference type="STRING" id="1499966.U14_03311"/>
<evidence type="ECO:0000313" key="9">
    <source>
        <dbReference type="Proteomes" id="UP000030700"/>
    </source>
</evidence>
<evidence type="ECO:0000256" key="6">
    <source>
        <dbReference type="ARBA" id="ARBA00023136"/>
    </source>
</evidence>
<protein>
    <submittedName>
        <fullName evidence="8">NADH-ubiquinone oxidoreductase chain 4L</fullName>
    </submittedName>
</protein>
<dbReference type="AlphaFoldDB" id="A0A081BNU8"/>
<keyword evidence="6 7" id="KW-0472">Membrane</keyword>
<comment type="similarity">
    <text evidence="2">Belongs to the CPA3 antiporters (TC 2.A.63) subunit C family.</text>
</comment>
<evidence type="ECO:0000256" key="5">
    <source>
        <dbReference type="ARBA" id="ARBA00022989"/>
    </source>
</evidence>
<evidence type="ECO:0000256" key="1">
    <source>
        <dbReference type="ARBA" id="ARBA00004651"/>
    </source>
</evidence>
<sequence length="114" mass="12276">MLAGGLILIIFLLGVWGVLAKRNVIKKVMALNIINSAVIMAFIYIGSLSGTSAPILVEGVADIVDPIPQALMLTAIVVGICTTALALALVYKMYQKYHSLDIAEIERQIRHDPS</sequence>
<proteinExistence type="inferred from homology"/>
<reference evidence="8" key="1">
    <citation type="journal article" date="2015" name="PeerJ">
        <title>First genomic representation of candidate bacterial phylum KSB3 points to enhanced environmental sensing as a trigger of wastewater bulking.</title>
        <authorList>
            <person name="Sekiguchi Y."/>
            <person name="Ohashi A."/>
            <person name="Parks D.H."/>
            <person name="Yamauchi T."/>
            <person name="Tyson G.W."/>
            <person name="Hugenholtz P."/>
        </authorList>
    </citation>
    <scope>NUCLEOTIDE SEQUENCE [LARGE SCALE GENOMIC DNA]</scope>
</reference>
<dbReference type="Pfam" id="PF00420">
    <property type="entry name" value="Oxidored_q2"/>
    <property type="match status" value="1"/>
</dbReference>
<keyword evidence="5 7" id="KW-1133">Transmembrane helix</keyword>
<keyword evidence="3" id="KW-1003">Cell membrane</keyword>
<dbReference type="EMBL" id="DF820458">
    <property type="protein sequence ID" value="GAK52064.1"/>
    <property type="molecule type" value="Genomic_DNA"/>
</dbReference>
<dbReference type="HOGENOM" id="CLU_082058_2_1_0"/>
<keyword evidence="8" id="KW-0830">Ubiquinone</keyword>
<feature type="transmembrane region" description="Helical" evidence="7">
    <location>
        <begin position="70"/>
        <end position="91"/>
    </location>
</feature>
<name>A0A081BNU8_9BACT</name>
<evidence type="ECO:0000256" key="4">
    <source>
        <dbReference type="ARBA" id="ARBA00022692"/>
    </source>
</evidence>
<evidence type="ECO:0000256" key="2">
    <source>
        <dbReference type="ARBA" id="ARBA00010388"/>
    </source>
</evidence>
<comment type="subcellular location">
    <subcellularLocation>
        <location evidence="1">Cell membrane</location>
        <topology evidence="1">Multi-pass membrane protein</topology>
    </subcellularLocation>
</comment>
<dbReference type="GO" id="GO:0005886">
    <property type="term" value="C:plasma membrane"/>
    <property type="evidence" value="ECO:0007669"/>
    <property type="project" value="UniProtKB-SubCell"/>
</dbReference>
<organism evidence="8">
    <name type="scientific">Candidatus Moduliflexus flocculans</name>
    <dbReference type="NCBI Taxonomy" id="1499966"/>
    <lineage>
        <taxon>Bacteria</taxon>
        <taxon>Candidatus Moduliflexota</taxon>
        <taxon>Candidatus Moduliflexia</taxon>
        <taxon>Candidatus Moduliflexales</taxon>
        <taxon>Candidatus Moduliflexaceae</taxon>
    </lineage>
</organism>
<dbReference type="Gene3D" id="1.10.287.3510">
    <property type="match status" value="1"/>
</dbReference>
<evidence type="ECO:0000256" key="7">
    <source>
        <dbReference type="SAM" id="Phobius"/>
    </source>
</evidence>
<dbReference type="InterPro" id="IPR050601">
    <property type="entry name" value="CPA3_antiporter_subunitC"/>
</dbReference>
<feature type="transmembrane region" description="Helical" evidence="7">
    <location>
        <begin position="30"/>
        <end position="49"/>
    </location>
</feature>
<dbReference type="PANTHER" id="PTHR34583:SF2">
    <property type="entry name" value="ANTIPORTER SUBUNIT MNHC2-RELATED"/>
    <property type="match status" value="1"/>
</dbReference>
<dbReference type="InterPro" id="IPR039428">
    <property type="entry name" value="NUOK/Mnh_C1-like"/>
</dbReference>
<gene>
    <name evidence="8" type="ORF">U14_03311</name>
</gene>
<dbReference type="Proteomes" id="UP000030700">
    <property type="component" value="Unassembled WGS sequence"/>
</dbReference>
<accession>A0A081BNU8</accession>
<dbReference type="PANTHER" id="PTHR34583">
    <property type="entry name" value="ANTIPORTER SUBUNIT MNHC2-RELATED"/>
    <property type="match status" value="1"/>
</dbReference>
<keyword evidence="4 7" id="KW-0812">Transmembrane</keyword>